<dbReference type="InParanoid" id="W0RIQ7"/>
<dbReference type="PATRIC" id="fig|861299.3.peg.3505"/>
<protein>
    <recommendedName>
        <fullName evidence="7">Ribosomal RNA small subunit methyltransferase A</fullName>
        <ecNumber evidence="7">2.1.1.182</ecNumber>
    </recommendedName>
    <alternativeName>
        <fullName evidence="7">16S rRNA (adenine(1518)-N(6)/adenine(1519)-N(6))-dimethyltransferase</fullName>
    </alternativeName>
    <alternativeName>
        <fullName evidence="7">16S rRNA dimethyladenosine transferase</fullName>
    </alternativeName>
    <alternativeName>
        <fullName evidence="7">16S rRNA dimethylase</fullName>
    </alternativeName>
    <alternativeName>
        <fullName evidence="7">S-adenosylmethionine-6-N', N'-adenosyl(rRNA) dimethyltransferase</fullName>
    </alternativeName>
</protein>
<sequence>MSRARPTRDGGYPRARKRFGQHFLRDRSALERIAGALDLGGTETVLEIGPGRGALTDLLVDRARRLVAIELDRDLAALLRERYATRPNVRIVEADVLETDLGALADGPYALVGNVPYYITTPILFHALRPPRPSRAVYLVQLEVAQRVVAAPGSKEYGALSVNVQGFARAEVLFRVPPGAFSPPPQVDSAVIRLVPRDDPVVPADVEERYRAFVIAAFGLRRKQMRRVLRTVASLSVEEADAVLAASRVDPEARPETLSPEDFARVVAALRAR</sequence>
<evidence type="ECO:0000256" key="8">
    <source>
        <dbReference type="PROSITE-ProRule" id="PRU01026"/>
    </source>
</evidence>
<reference evidence="10 11" key="1">
    <citation type="journal article" date="2014" name="Genome Announc.">
        <title>Genome Sequence and Methylome of Soil Bacterium Gemmatirosa kalamazoonensis KBS708T, a Member of the Rarely Cultivated Gemmatimonadetes Phylum.</title>
        <authorList>
            <person name="Debruyn J.M."/>
            <person name="Radosevich M."/>
            <person name="Wommack K.E."/>
            <person name="Polson S.W."/>
            <person name="Hauser L.J."/>
            <person name="Fawaz M.N."/>
            <person name="Korlach J."/>
            <person name="Tsai Y.C."/>
        </authorList>
    </citation>
    <scope>NUCLEOTIDE SEQUENCE [LARGE SCALE GENOMIC DNA]</scope>
    <source>
        <strain evidence="10 11">KBS708</strain>
    </source>
</reference>
<dbReference type="KEGG" id="gba:J421_3452"/>
<feature type="binding site" evidence="7 8">
    <location>
        <position position="24"/>
    </location>
    <ligand>
        <name>S-adenosyl-L-methionine</name>
        <dbReference type="ChEBI" id="CHEBI:59789"/>
    </ligand>
</feature>
<keyword evidence="1 7" id="KW-0963">Cytoplasm</keyword>
<dbReference type="PANTHER" id="PTHR11727:SF7">
    <property type="entry name" value="DIMETHYLADENOSINE TRANSFERASE-RELATED"/>
    <property type="match status" value="1"/>
</dbReference>
<evidence type="ECO:0000256" key="1">
    <source>
        <dbReference type="ARBA" id="ARBA00022490"/>
    </source>
</evidence>
<evidence type="ECO:0000256" key="6">
    <source>
        <dbReference type="ARBA" id="ARBA00022884"/>
    </source>
</evidence>
<evidence type="ECO:0000256" key="3">
    <source>
        <dbReference type="ARBA" id="ARBA00022603"/>
    </source>
</evidence>
<accession>W0RIQ7</accession>
<feature type="binding site" evidence="7 8">
    <location>
        <position position="22"/>
    </location>
    <ligand>
        <name>S-adenosyl-L-methionine</name>
        <dbReference type="ChEBI" id="CHEBI:59789"/>
    </ligand>
</feature>
<gene>
    <name evidence="7" type="primary">rsmA</name>
    <name evidence="7" type="synonym">ksgA</name>
    <name evidence="10" type="ORF">J421_3452</name>
</gene>
<dbReference type="InterPro" id="IPR001737">
    <property type="entry name" value="KsgA/Erm"/>
</dbReference>
<dbReference type="Pfam" id="PF00398">
    <property type="entry name" value="RrnaAD"/>
    <property type="match status" value="1"/>
</dbReference>
<feature type="domain" description="Ribosomal RNA adenine methylase transferase N-terminal" evidence="9">
    <location>
        <begin position="29"/>
        <end position="198"/>
    </location>
</feature>
<keyword evidence="5 7" id="KW-0949">S-adenosyl-L-methionine</keyword>
<dbReference type="RefSeq" id="WP_025412450.1">
    <property type="nucleotide sequence ID" value="NZ_CP007128.1"/>
</dbReference>
<evidence type="ECO:0000313" key="10">
    <source>
        <dbReference type="EMBL" id="AHG90989.1"/>
    </source>
</evidence>
<keyword evidence="3 7" id="KW-0489">Methyltransferase</keyword>
<dbReference type="InterPro" id="IPR020598">
    <property type="entry name" value="rRNA_Ade_methylase_Trfase_N"/>
</dbReference>
<dbReference type="FunCoup" id="W0RIQ7">
    <property type="interactions" value="492"/>
</dbReference>
<dbReference type="NCBIfam" id="TIGR00755">
    <property type="entry name" value="ksgA"/>
    <property type="match status" value="1"/>
</dbReference>
<dbReference type="SMART" id="SM00650">
    <property type="entry name" value="rADc"/>
    <property type="match status" value="1"/>
</dbReference>
<dbReference type="InterPro" id="IPR020596">
    <property type="entry name" value="rRNA_Ade_Mease_Trfase_CS"/>
</dbReference>
<dbReference type="InterPro" id="IPR023165">
    <property type="entry name" value="rRNA_Ade_diMease-like_C"/>
</dbReference>
<dbReference type="InterPro" id="IPR011530">
    <property type="entry name" value="rRNA_adenine_dimethylase"/>
</dbReference>
<evidence type="ECO:0000313" key="11">
    <source>
        <dbReference type="Proteomes" id="UP000019151"/>
    </source>
</evidence>
<dbReference type="InterPro" id="IPR029063">
    <property type="entry name" value="SAM-dependent_MTases_sf"/>
</dbReference>
<keyword evidence="11" id="KW-1185">Reference proteome</keyword>
<comment type="catalytic activity">
    <reaction evidence="7">
        <text>adenosine(1518)/adenosine(1519) in 16S rRNA + 4 S-adenosyl-L-methionine = N(6)-dimethyladenosine(1518)/N(6)-dimethyladenosine(1519) in 16S rRNA + 4 S-adenosyl-L-homocysteine + 4 H(+)</text>
        <dbReference type="Rhea" id="RHEA:19609"/>
        <dbReference type="Rhea" id="RHEA-COMP:10232"/>
        <dbReference type="Rhea" id="RHEA-COMP:10233"/>
        <dbReference type="ChEBI" id="CHEBI:15378"/>
        <dbReference type="ChEBI" id="CHEBI:57856"/>
        <dbReference type="ChEBI" id="CHEBI:59789"/>
        <dbReference type="ChEBI" id="CHEBI:74411"/>
        <dbReference type="ChEBI" id="CHEBI:74493"/>
        <dbReference type="EC" id="2.1.1.182"/>
    </reaction>
</comment>
<dbReference type="HOGENOM" id="CLU_041220_0_0_0"/>
<keyword evidence="6 7" id="KW-0694">RNA-binding</keyword>
<feature type="binding site" evidence="7 8">
    <location>
        <position position="70"/>
    </location>
    <ligand>
        <name>S-adenosyl-L-methionine</name>
        <dbReference type="ChEBI" id="CHEBI:59789"/>
    </ligand>
</feature>
<dbReference type="GO" id="GO:0003723">
    <property type="term" value="F:RNA binding"/>
    <property type="evidence" value="ECO:0007669"/>
    <property type="project" value="UniProtKB-UniRule"/>
</dbReference>
<comment type="function">
    <text evidence="7">Specifically dimethylates two adjacent adenosines (A1518 and A1519) in the loop of a conserved hairpin near the 3'-end of 16S rRNA in the 30S particle. May play a critical role in biogenesis of 30S subunits.</text>
</comment>
<dbReference type="HAMAP" id="MF_00607">
    <property type="entry name" value="16SrRNA_methyltr_A"/>
    <property type="match status" value="1"/>
</dbReference>
<comment type="subcellular location">
    <subcellularLocation>
        <location evidence="7">Cytoplasm</location>
    </subcellularLocation>
</comment>
<evidence type="ECO:0000256" key="5">
    <source>
        <dbReference type="ARBA" id="ARBA00022691"/>
    </source>
</evidence>
<dbReference type="Proteomes" id="UP000019151">
    <property type="component" value="Chromosome"/>
</dbReference>
<dbReference type="PROSITE" id="PS01131">
    <property type="entry name" value="RRNA_A_DIMETH"/>
    <property type="match status" value="1"/>
</dbReference>
<feature type="binding site" evidence="7 8">
    <location>
        <position position="95"/>
    </location>
    <ligand>
        <name>S-adenosyl-L-methionine</name>
        <dbReference type="ChEBI" id="CHEBI:59789"/>
    </ligand>
</feature>
<name>W0RIQ7_9BACT</name>
<keyword evidence="2 7" id="KW-0698">rRNA processing</keyword>
<dbReference type="AlphaFoldDB" id="W0RIQ7"/>
<dbReference type="eggNOG" id="COG0030">
    <property type="taxonomic scope" value="Bacteria"/>
</dbReference>
<dbReference type="GO" id="GO:0052908">
    <property type="term" value="F:16S rRNA (adenine(1518)-N(6)/adenine(1519)-N(6))-dimethyltransferase activity"/>
    <property type="evidence" value="ECO:0007669"/>
    <property type="project" value="UniProtKB-EC"/>
</dbReference>
<dbReference type="CDD" id="cd02440">
    <property type="entry name" value="AdoMet_MTases"/>
    <property type="match status" value="1"/>
</dbReference>
<proteinExistence type="inferred from homology"/>
<evidence type="ECO:0000259" key="9">
    <source>
        <dbReference type="SMART" id="SM00650"/>
    </source>
</evidence>
<dbReference type="Gene3D" id="1.10.8.100">
    <property type="entry name" value="Ribosomal RNA adenine dimethylase-like, domain 2"/>
    <property type="match status" value="1"/>
</dbReference>
<dbReference type="PROSITE" id="PS51689">
    <property type="entry name" value="SAM_RNA_A_N6_MT"/>
    <property type="match status" value="1"/>
</dbReference>
<organism evidence="10 11">
    <name type="scientific">Gemmatirosa kalamazoonensis</name>
    <dbReference type="NCBI Taxonomy" id="861299"/>
    <lineage>
        <taxon>Bacteria</taxon>
        <taxon>Pseudomonadati</taxon>
        <taxon>Gemmatimonadota</taxon>
        <taxon>Gemmatimonadia</taxon>
        <taxon>Gemmatimonadales</taxon>
        <taxon>Gemmatimonadaceae</taxon>
        <taxon>Gemmatirosa</taxon>
    </lineage>
</organism>
<feature type="binding site" evidence="7 8">
    <location>
        <position position="114"/>
    </location>
    <ligand>
        <name>S-adenosyl-L-methionine</name>
        <dbReference type="ChEBI" id="CHEBI:59789"/>
    </ligand>
</feature>
<dbReference type="STRING" id="861299.J421_3452"/>
<dbReference type="OrthoDB" id="9814755at2"/>
<dbReference type="GO" id="GO:0005829">
    <property type="term" value="C:cytosol"/>
    <property type="evidence" value="ECO:0007669"/>
    <property type="project" value="TreeGrafter"/>
</dbReference>
<feature type="binding site" evidence="7 8">
    <location>
        <position position="49"/>
    </location>
    <ligand>
        <name>S-adenosyl-L-methionine</name>
        <dbReference type="ChEBI" id="CHEBI:59789"/>
    </ligand>
</feature>
<evidence type="ECO:0000256" key="4">
    <source>
        <dbReference type="ARBA" id="ARBA00022679"/>
    </source>
</evidence>
<dbReference type="EC" id="2.1.1.182" evidence="7"/>
<dbReference type="Gene3D" id="3.40.50.150">
    <property type="entry name" value="Vaccinia Virus protein VP39"/>
    <property type="match status" value="1"/>
</dbReference>
<evidence type="ECO:0000256" key="2">
    <source>
        <dbReference type="ARBA" id="ARBA00022552"/>
    </source>
</evidence>
<evidence type="ECO:0000256" key="7">
    <source>
        <dbReference type="HAMAP-Rule" id="MF_00607"/>
    </source>
</evidence>
<dbReference type="SUPFAM" id="SSF53335">
    <property type="entry name" value="S-adenosyl-L-methionine-dependent methyltransferases"/>
    <property type="match status" value="1"/>
</dbReference>
<dbReference type="PANTHER" id="PTHR11727">
    <property type="entry name" value="DIMETHYLADENOSINE TRANSFERASE"/>
    <property type="match status" value="1"/>
</dbReference>
<keyword evidence="4 7" id="KW-0808">Transferase</keyword>
<comment type="similarity">
    <text evidence="7">Belongs to the class I-like SAM-binding methyltransferase superfamily. rRNA adenine N(6)-methyltransferase family. RsmA subfamily.</text>
</comment>
<dbReference type="EMBL" id="CP007128">
    <property type="protein sequence ID" value="AHG90989.1"/>
    <property type="molecule type" value="Genomic_DNA"/>
</dbReference>